<sequence length="138" mass="15873">MIEKTPLIPQRIRKISGSFAFIEHRFLRDGFWASLDHHELLLYLFLVIVGDRNGMSFYSYDKICALLRVSVDDYIVARNSLIEKDLIAFDGQFFQVLSLPDNVVNTSCPPLKDQEEMEKHDPATIHQLIVNSLGGKYD</sequence>
<name>X1I7M7_9ZZZZ</name>
<protein>
    <recommendedName>
        <fullName evidence="2">Bacteriophage lambda Replication protein O N-terminal domain-containing protein</fullName>
    </recommendedName>
</protein>
<dbReference type="AlphaFoldDB" id="X1I7M7"/>
<organism evidence="1">
    <name type="scientific">marine sediment metagenome</name>
    <dbReference type="NCBI Taxonomy" id="412755"/>
    <lineage>
        <taxon>unclassified sequences</taxon>
        <taxon>metagenomes</taxon>
        <taxon>ecological metagenomes</taxon>
    </lineage>
</organism>
<evidence type="ECO:0000313" key="1">
    <source>
        <dbReference type="EMBL" id="GAH53563.1"/>
    </source>
</evidence>
<gene>
    <name evidence="1" type="ORF">S03H2_30087</name>
</gene>
<evidence type="ECO:0008006" key="2">
    <source>
        <dbReference type="Google" id="ProtNLM"/>
    </source>
</evidence>
<dbReference type="EMBL" id="BARU01018191">
    <property type="protein sequence ID" value="GAH53563.1"/>
    <property type="molecule type" value="Genomic_DNA"/>
</dbReference>
<accession>X1I7M7</accession>
<dbReference type="Pfam" id="PF13730">
    <property type="entry name" value="HTH_36"/>
    <property type="match status" value="1"/>
</dbReference>
<proteinExistence type="predicted"/>
<comment type="caution">
    <text evidence="1">The sequence shown here is derived from an EMBL/GenBank/DDBJ whole genome shotgun (WGS) entry which is preliminary data.</text>
</comment>
<reference evidence="1" key="1">
    <citation type="journal article" date="2014" name="Front. Microbiol.">
        <title>High frequency of phylogenetically diverse reductive dehalogenase-homologous genes in deep subseafloor sedimentary metagenomes.</title>
        <authorList>
            <person name="Kawai M."/>
            <person name="Futagami T."/>
            <person name="Toyoda A."/>
            <person name="Takaki Y."/>
            <person name="Nishi S."/>
            <person name="Hori S."/>
            <person name="Arai W."/>
            <person name="Tsubouchi T."/>
            <person name="Morono Y."/>
            <person name="Uchiyama I."/>
            <person name="Ito T."/>
            <person name="Fujiyama A."/>
            <person name="Inagaki F."/>
            <person name="Takami H."/>
        </authorList>
    </citation>
    <scope>NUCLEOTIDE SEQUENCE</scope>
    <source>
        <strain evidence="1">Expedition CK06-06</strain>
    </source>
</reference>